<feature type="compositionally biased region" description="Low complexity" evidence="1">
    <location>
        <begin position="9"/>
        <end position="24"/>
    </location>
</feature>
<protein>
    <submittedName>
        <fullName evidence="2">Uncharacterized protein</fullName>
    </submittedName>
</protein>
<dbReference type="AlphaFoldDB" id="A0ABC8TRL2"/>
<name>A0ABC8TRL2_9AQUA</name>
<evidence type="ECO:0000313" key="2">
    <source>
        <dbReference type="EMBL" id="CAK9172070.1"/>
    </source>
</evidence>
<feature type="region of interest" description="Disordered" evidence="1">
    <location>
        <begin position="1"/>
        <end position="89"/>
    </location>
</feature>
<dbReference type="EMBL" id="CAUOFW020005902">
    <property type="protein sequence ID" value="CAK9172070.1"/>
    <property type="molecule type" value="Genomic_DNA"/>
</dbReference>
<reference evidence="2 4" key="1">
    <citation type="submission" date="2024-02" db="EMBL/GenBank/DDBJ databases">
        <authorList>
            <person name="Vignale AGUSTIN F."/>
            <person name="Sosa J E."/>
            <person name="Modenutti C."/>
        </authorList>
    </citation>
    <scope>NUCLEOTIDE SEQUENCE [LARGE SCALE GENOMIC DNA]</scope>
</reference>
<organism evidence="2 4">
    <name type="scientific">Ilex paraguariensis</name>
    <name type="common">yerba mate</name>
    <dbReference type="NCBI Taxonomy" id="185542"/>
    <lineage>
        <taxon>Eukaryota</taxon>
        <taxon>Viridiplantae</taxon>
        <taxon>Streptophyta</taxon>
        <taxon>Embryophyta</taxon>
        <taxon>Tracheophyta</taxon>
        <taxon>Spermatophyta</taxon>
        <taxon>Magnoliopsida</taxon>
        <taxon>eudicotyledons</taxon>
        <taxon>Gunneridae</taxon>
        <taxon>Pentapetalae</taxon>
        <taxon>asterids</taxon>
        <taxon>campanulids</taxon>
        <taxon>Aquifoliales</taxon>
        <taxon>Aquifoliaceae</taxon>
        <taxon>Ilex</taxon>
    </lineage>
</organism>
<accession>A0ABC8TRL2</accession>
<dbReference type="EMBL" id="CAUOFW020008613">
    <property type="protein sequence ID" value="CAK9183339.1"/>
    <property type="molecule type" value="Genomic_DNA"/>
</dbReference>
<evidence type="ECO:0000256" key="1">
    <source>
        <dbReference type="SAM" id="MobiDB-lite"/>
    </source>
</evidence>
<keyword evidence="4" id="KW-1185">Reference proteome</keyword>
<comment type="caution">
    <text evidence="2">The sequence shown here is derived from an EMBL/GenBank/DDBJ whole genome shotgun (WGS) entry which is preliminary data.</text>
</comment>
<dbReference type="Proteomes" id="UP001642360">
    <property type="component" value="Unassembled WGS sequence"/>
</dbReference>
<proteinExistence type="predicted"/>
<evidence type="ECO:0000313" key="3">
    <source>
        <dbReference type="EMBL" id="CAK9183339.1"/>
    </source>
</evidence>
<sequence length="146" mass="13955">MEILTTSKSATAGSQAGSDAGGAAPLIKVDTTAKGEDNALGARGEKGDALGARGEKGDALGTKEGNGLGAKGASSGGARLGGTRDPLGGTEDMLDNFCGELSDGSGLCNGLDARGGVALTVGDLGCVPNTGELGSVGQLSSICGEQ</sequence>
<feature type="compositionally biased region" description="Basic and acidic residues" evidence="1">
    <location>
        <begin position="31"/>
        <end position="58"/>
    </location>
</feature>
<evidence type="ECO:0000313" key="4">
    <source>
        <dbReference type="Proteomes" id="UP001642360"/>
    </source>
</evidence>
<feature type="compositionally biased region" description="Gly residues" evidence="1">
    <location>
        <begin position="64"/>
        <end position="80"/>
    </location>
</feature>
<gene>
    <name evidence="2" type="ORF">ILEXP_LOCUS41698</name>
    <name evidence="3" type="ORF">ILEXP_LOCUS53602</name>
</gene>